<protein>
    <recommendedName>
        <fullName evidence="4">HTH marR-type domain-containing protein</fullName>
    </recommendedName>
</protein>
<evidence type="ECO:0000313" key="5">
    <source>
        <dbReference type="EMBL" id="QHI39290.1"/>
    </source>
</evidence>
<keyword evidence="1" id="KW-0805">Transcription regulation</keyword>
<dbReference type="Pfam" id="PF12802">
    <property type="entry name" value="MarR_2"/>
    <property type="match status" value="1"/>
</dbReference>
<dbReference type="InterPro" id="IPR036388">
    <property type="entry name" value="WH-like_DNA-bd_sf"/>
</dbReference>
<keyword evidence="2" id="KW-0238">DNA-binding</keyword>
<dbReference type="RefSeq" id="WP_160131773.1">
    <property type="nucleotide sequence ID" value="NZ_CP019288.1"/>
</dbReference>
<gene>
    <name evidence="5" type="ORF">IMCC3317_47000</name>
</gene>
<dbReference type="InterPro" id="IPR000835">
    <property type="entry name" value="HTH_MarR-typ"/>
</dbReference>
<dbReference type="InterPro" id="IPR052362">
    <property type="entry name" value="HTH-GbsR_regulator"/>
</dbReference>
<dbReference type="AlphaFoldDB" id="A0A7L4ZSC4"/>
<dbReference type="PANTHER" id="PTHR38465:SF1">
    <property type="entry name" value="HTH-TYPE TRANSCRIPTIONAL REGULATOR MJ1563-RELATED"/>
    <property type="match status" value="1"/>
</dbReference>
<evidence type="ECO:0000259" key="4">
    <source>
        <dbReference type="Pfam" id="PF12802"/>
    </source>
</evidence>
<sequence length="161" mass="18869">MSHKKEKEQLIETIGLAIEEQLNLSPLASRIYALLILSSYDGLTFEEIREVIQASKSSTSVNVNVLSQLNYVTFYTKPGDRKRYFKLAKYSSLISLEAYHNTINKEMDMVGRINSYNKKYFPEKFINEESLGHIFQEYLVEKEQLVARTIDKMRHFRESEK</sequence>
<proteinExistence type="predicted"/>
<dbReference type="Proteomes" id="UP000464657">
    <property type="component" value="Chromosome"/>
</dbReference>
<keyword evidence="6" id="KW-1185">Reference proteome</keyword>
<feature type="domain" description="HTH marR-type" evidence="4">
    <location>
        <begin position="30"/>
        <end position="83"/>
    </location>
</feature>
<reference evidence="5 6" key="1">
    <citation type="journal article" date="2013" name="Int. J. Syst. Evol. Microbiol.">
        <title>Kordia antarctica sp. nov., isolated from Antarctic seawater.</title>
        <authorList>
            <person name="Baek K."/>
            <person name="Choi A."/>
            <person name="Kang I."/>
            <person name="Lee K."/>
            <person name="Cho J.C."/>
        </authorList>
    </citation>
    <scope>NUCLEOTIDE SEQUENCE [LARGE SCALE GENOMIC DNA]</scope>
    <source>
        <strain evidence="5 6">IMCC3317</strain>
    </source>
</reference>
<dbReference type="OrthoDB" id="1807857at2"/>
<name>A0A7L4ZSC4_9FLAO</name>
<organism evidence="5 6">
    <name type="scientific">Kordia antarctica</name>
    <dbReference type="NCBI Taxonomy" id="1218801"/>
    <lineage>
        <taxon>Bacteria</taxon>
        <taxon>Pseudomonadati</taxon>
        <taxon>Bacteroidota</taxon>
        <taxon>Flavobacteriia</taxon>
        <taxon>Flavobacteriales</taxon>
        <taxon>Flavobacteriaceae</taxon>
        <taxon>Kordia</taxon>
    </lineage>
</organism>
<keyword evidence="3" id="KW-0804">Transcription</keyword>
<evidence type="ECO:0000256" key="3">
    <source>
        <dbReference type="ARBA" id="ARBA00023163"/>
    </source>
</evidence>
<evidence type="ECO:0000313" key="6">
    <source>
        <dbReference type="Proteomes" id="UP000464657"/>
    </source>
</evidence>
<dbReference type="EMBL" id="CP019288">
    <property type="protein sequence ID" value="QHI39290.1"/>
    <property type="molecule type" value="Genomic_DNA"/>
</dbReference>
<accession>A0A7L4ZSC4</accession>
<evidence type="ECO:0000256" key="2">
    <source>
        <dbReference type="ARBA" id="ARBA00023125"/>
    </source>
</evidence>
<dbReference type="PANTHER" id="PTHR38465">
    <property type="entry name" value="HTH-TYPE TRANSCRIPTIONAL REGULATOR MJ1563-RELATED"/>
    <property type="match status" value="1"/>
</dbReference>
<dbReference type="KEGG" id="kan:IMCC3317_47000"/>
<dbReference type="Gene3D" id="1.10.10.10">
    <property type="entry name" value="Winged helix-like DNA-binding domain superfamily/Winged helix DNA-binding domain"/>
    <property type="match status" value="1"/>
</dbReference>
<dbReference type="SUPFAM" id="SSF46785">
    <property type="entry name" value="Winged helix' DNA-binding domain"/>
    <property type="match status" value="1"/>
</dbReference>
<evidence type="ECO:0000256" key="1">
    <source>
        <dbReference type="ARBA" id="ARBA00023015"/>
    </source>
</evidence>
<dbReference type="InterPro" id="IPR036390">
    <property type="entry name" value="WH_DNA-bd_sf"/>
</dbReference>
<dbReference type="GO" id="GO:0003677">
    <property type="term" value="F:DNA binding"/>
    <property type="evidence" value="ECO:0007669"/>
    <property type="project" value="UniProtKB-KW"/>
</dbReference>